<evidence type="ECO:0000256" key="5">
    <source>
        <dbReference type="ARBA" id="ARBA00022692"/>
    </source>
</evidence>
<evidence type="ECO:0000256" key="12">
    <source>
        <dbReference type="ARBA" id="ARBA00057569"/>
    </source>
</evidence>
<dbReference type="SMART" id="SM00155">
    <property type="entry name" value="PLDc"/>
    <property type="match status" value="2"/>
</dbReference>
<keyword evidence="11 13" id="KW-1208">Phospholipid metabolism</keyword>
<comment type="subcellular location">
    <subcellularLocation>
        <location evidence="1 13">Cell membrane</location>
        <topology evidence="1 13">Multi-pass membrane protein</topology>
    </subcellularLocation>
</comment>
<dbReference type="PROSITE" id="PS50035">
    <property type="entry name" value="PLD"/>
    <property type="match status" value="2"/>
</dbReference>
<organism evidence="16 17">
    <name type="scientific">Anaerosolibacter carboniphilus</name>
    <dbReference type="NCBI Taxonomy" id="1417629"/>
    <lineage>
        <taxon>Bacteria</taxon>
        <taxon>Bacillati</taxon>
        <taxon>Bacillota</taxon>
        <taxon>Clostridia</taxon>
        <taxon>Peptostreptococcales</taxon>
        <taxon>Thermotaleaceae</taxon>
        <taxon>Anaerosolibacter</taxon>
    </lineage>
</organism>
<evidence type="ECO:0000259" key="15">
    <source>
        <dbReference type="PROSITE" id="PS50035"/>
    </source>
</evidence>
<dbReference type="InterPro" id="IPR022924">
    <property type="entry name" value="Cardiolipin_synthase"/>
</dbReference>
<feature type="active site" evidence="13">
    <location>
        <position position="444"/>
    </location>
</feature>
<feature type="transmembrane region" description="Helical" evidence="13">
    <location>
        <begin position="9"/>
        <end position="29"/>
    </location>
</feature>
<evidence type="ECO:0000256" key="1">
    <source>
        <dbReference type="ARBA" id="ARBA00004651"/>
    </source>
</evidence>
<feature type="active site" evidence="13">
    <location>
        <position position="274"/>
    </location>
</feature>
<dbReference type="Pfam" id="PF13396">
    <property type="entry name" value="PLDc_N"/>
    <property type="match status" value="1"/>
</dbReference>
<evidence type="ECO:0000256" key="4">
    <source>
        <dbReference type="ARBA" id="ARBA00022679"/>
    </source>
</evidence>
<dbReference type="EMBL" id="JACHEN010000056">
    <property type="protein sequence ID" value="MBB6218927.1"/>
    <property type="molecule type" value="Genomic_DNA"/>
</dbReference>
<keyword evidence="9 13" id="KW-0472">Membrane</keyword>
<evidence type="ECO:0000256" key="6">
    <source>
        <dbReference type="ARBA" id="ARBA00022737"/>
    </source>
</evidence>
<dbReference type="SUPFAM" id="SSF56024">
    <property type="entry name" value="Phospholipase D/nuclease"/>
    <property type="match status" value="2"/>
</dbReference>
<dbReference type="RefSeq" id="WP_330603011.1">
    <property type="nucleotide sequence ID" value="NZ_JACHEN010000056.1"/>
</dbReference>
<evidence type="ECO:0000256" key="3">
    <source>
        <dbReference type="ARBA" id="ARBA00022516"/>
    </source>
</evidence>
<feature type="active site" evidence="13">
    <location>
        <position position="267"/>
    </location>
</feature>
<dbReference type="Proteomes" id="UP000579281">
    <property type="component" value="Unassembled WGS sequence"/>
</dbReference>
<dbReference type="CDD" id="cd09112">
    <property type="entry name" value="PLDc_CLS_2"/>
    <property type="match status" value="1"/>
</dbReference>
<sequence>MKKQLAKCIVWFMMLLFMVLPIPVGAMNGDMLMGGAASQGELKNLFQRFEMLMGTVFTLYTIFIALVIFMENRNPTKTIAWLLILFLVPVVGFIFYLFLGQNFRKRSIFKKKRDIDFEKFQDIAKHQRQAIKDRDLFKDDESFVKKRLISLILNNANAPFTVNNQSKVLTNGAETFQEITLALKAAKHHIHLEYFIIKEDGIGGVIKRILIDQAQKGVKVRIIYDSVGSWRLSKEYFKEMKAAGIEIYGFLPVYFPILSRELNYRNHRKIIVVDGKTGFLGGLNIGDEYLGGNPHLGFWRDTHLRIEGEAVYGLQNIFFKDWHFVSKQQLSFDEEYFPKLPYFGEQLIQIAASGPDTDWQSIMQAYFATISSAEERIWINTPYLVPDESIMMALRTAALSGVDVRIVLPSYPDHRTVFWASMSNIEELLRAGVRVYKYMKGFMHGKILLVDGIAASVGTANLDIRSFQINFEVNAFIYDKDIVERMEKDFYTDMEDSKEVTLEEYLKRSLLEKIKEATGRLMSPLL</sequence>
<feature type="domain" description="PLD phosphodiesterase" evidence="15">
    <location>
        <begin position="439"/>
        <end position="466"/>
    </location>
</feature>
<keyword evidence="3 13" id="KW-0444">Lipid biosynthesis</keyword>
<evidence type="ECO:0000256" key="13">
    <source>
        <dbReference type="HAMAP-Rule" id="MF_01916"/>
    </source>
</evidence>
<dbReference type="CDD" id="cd09110">
    <property type="entry name" value="PLDc_CLS_1"/>
    <property type="match status" value="1"/>
</dbReference>
<feature type="active site" evidence="13">
    <location>
        <position position="269"/>
    </location>
</feature>
<evidence type="ECO:0000256" key="2">
    <source>
        <dbReference type="ARBA" id="ARBA00022475"/>
    </source>
</evidence>
<dbReference type="GO" id="GO:0032049">
    <property type="term" value="P:cardiolipin biosynthetic process"/>
    <property type="evidence" value="ECO:0007669"/>
    <property type="project" value="UniProtKB-UniRule"/>
</dbReference>
<dbReference type="EC" id="2.7.8.-" evidence="13 14"/>
<evidence type="ECO:0000313" key="17">
    <source>
        <dbReference type="Proteomes" id="UP000579281"/>
    </source>
</evidence>
<keyword evidence="6" id="KW-0677">Repeat</keyword>
<dbReference type="NCBIfam" id="TIGR04265">
    <property type="entry name" value="bac_cardiolipin"/>
    <property type="match status" value="1"/>
</dbReference>
<dbReference type="GO" id="GO:0008808">
    <property type="term" value="F:cardiolipin synthase activity"/>
    <property type="evidence" value="ECO:0007669"/>
    <property type="project" value="UniProtKB-UniRule"/>
</dbReference>
<evidence type="ECO:0000256" key="9">
    <source>
        <dbReference type="ARBA" id="ARBA00023136"/>
    </source>
</evidence>
<evidence type="ECO:0000256" key="8">
    <source>
        <dbReference type="ARBA" id="ARBA00023098"/>
    </source>
</evidence>
<comment type="catalytic activity">
    <reaction evidence="13">
        <text>2 a 1,2-diacyl-sn-glycero-3-phospho-(1'-sn-glycerol) = a cardiolipin + glycerol</text>
        <dbReference type="Rhea" id="RHEA:31451"/>
        <dbReference type="ChEBI" id="CHEBI:17754"/>
        <dbReference type="ChEBI" id="CHEBI:62237"/>
        <dbReference type="ChEBI" id="CHEBI:64716"/>
    </reaction>
</comment>
<name>A0A841KZY2_9FIRM</name>
<evidence type="ECO:0000256" key="10">
    <source>
        <dbReference type="ARBA" id="ARBA00023209"/>
    </source>
</evidence>
<keyword evidence="10 13" id="KW-0594">Phospholipid biosynthesis</keyword>
<protein>
    <recommendedName>
        <fullName evidence="13 14">Cardiolipin synthase</fullName>
        <shortName evidence="13">CL synthase</shortName>
        <ecNumber evidence="13 14">2.7.8.-</ecNumber>
    </recommendedName>
</protein>
<evidence type="ECO:0000313" key="16">
    <source>
        <dbReference type="EMBL" id="MBB6218927.1"/>
    </source>
</evidence>
<dbReference type="AlphaFoldDB" id="A0A841KZY2"/>
<dbReference type="InterPro" id="IPR030874">
    <property type="entry name" value="Cardiolipin_synth_Firmi"/>
</dbReference>
<evidence type="ECO:0000256" key="7">
    <source>
        <dbReference type="ARBA" id="ARBA00022989"/>
    </source>
</evidence>
<comment type="caution">
    <text evidence="16">The sequence shown here is derived from an EMBL/GenBank/DDBJ whole genome shotgun (WGS) entry which is preliminary data.</text>
</comment>
<feature type="active site" evidence="13">
    <location>
        <position position="451"/>
    </location>
</feature>
<dbReference type="Gene3D" id="3.30.870.10">
    <property type="entry name" value="Endonuclease Chain A"/>
    <property type="match status" value="2"/>
</dbReference>
<keyword evidence="7 13" id="KW-1133">Transmembrane helix</keyword>
<dbReference type="GO" id="GO:0005886">
    <property type="term" value="C:plasma membrane"/>
    <property type="evidence" value="ECO:0007669"/>
    <property type="project" value="UniProtKB-SubCell"/>
</dbReference>
<feature type="active site" evidence="13">
    <location>
        <position position="446"/>
    </location>
</feature>
<dbReference type="HAMAP" id="MF_01916">
    <property type="entry name" value="Cardiolipin_synth_Cls"/>
    <property type="match status" value="1"/>
</dbReference>
<evidence type="ECO:0000256" key="11">
    <source>
        <dbReference type="ARBA" id="ARBA00023264"/>
    </source>
</evidence>
<keyword evidence="2 13" id="KW-1003">Cell membrane</keyword>
<dbReference type="InterPro" id="IPR027379">
    <property type="entry name" value="CLS_N"/>
</dbReference>
<dbReference type="InterPro" id="IPR001736">
    <property type="entry name" value="PLipase_D/transphosphatidylase"/>
</dbReference>
<keyword evidence="8 13" id="KW-0443">Lipid metabolism</keyword>
<keyword evidence="5 13" id="KW-0812">Transmembrane</keyword>
<dbReference type="PANTHER" id="PTHR21248:SF20">
    <property type="entry name" value="CARDIOLIPIN SYNTHASE YWIE-RELATED"/>
    <property type="match status" value="1"/>
</dbReference>
<keyword evidence="4 13" id="KW-0808">Transferase</keyword>
<proteinExistence type="inferred from homology"/>
<comment type="similarity">
    <text evidence="13">Belongs to the phospholipase D family. Cardiolipin synthase subfamily.</text>
</comment>
<keyword evidence="17" id="KW-1185">Reference proteome</keyword>
<evidence type="ECO:0000256" key="14">
    <source>
        <dbReference type="NCBIfam" id="TIGR04265"/>
    </source>
</evidence>
<dbReference type="InterPro" id="IPR025202">
    <property type="entry name" value="PLD-like_dom"/>
</dbReference>
<feature type="transmembrane region" description="Helical" evidence="13">
    <location>
        <begin position="49"/>
        <end position="69"/>
    </location>
</feature>
<dbReference type="FunFam" id="3.30.870.10:FF:000021">
    <property type="entry name" value="Cardiolipin synthase"/>
    <property type="match status" value="1"/>
</dbReference>
<comment type="function">
    <text evidence="12 13">Catalyzes the reversible phosphatidyl group transfer from one phosphatidylglycerol molecule to another to form cardiolipin (CL) (diphosphatidylglycerol) and glycerol.</text>
</comment>
<dbReference type="Pfam" id="PF13091">
    <property type="entry name" value="PLDc_2"/>
    <property type="match status" value="2"/>
</dbReference>
<feature type="domain" description="PLD phosphodiesterase" evidence="15">
    <location>
        <begin position="262"/>
        <end position="289"/>
    </location>
</feature>
<dbReference type="FunFam" id="3.30.870.10:FF:000014">
    <property type="entry name" value="Cardiolipin synthase"/>
    <property type="match status" value="1"/>
</dbReference>
<reference evidence="16 17" key="1">
    <citation type="submission" date="2020-08" db="EMBL/GenBank/DDBJ databases">
        <title>Genomic Encyclopedia of Type Strains, Phase IV (KMG-IV): sequencing the most valuable type-strain genomes for metagenomic binning, comparative biology and taxonomic classification.</title>
        <authorList>
            <person name="Goeker M."/>
        </authorList>
    </citation>
    <scope>NUCLEOTIDE SEQUENCE [LARGE SCALE GENOMIC DNA]</scope>
    <source>
        <strain evidence="16 17">DSM 103526</strain>
    </source>
</reference>
<accession>A0A841KZY2</accession>
<dbReference type="PANTHER" id="PTHR21248">
    <property type="entry name" value="CARDIOLIPIN SYNTHASE"/>
    <property type="match status" value="1"/>
</dbReference>
<feature type="transmembrane region" description="Helical" evidence="13">
    <location>
        <begin position="81"/>
        <end position="99"/>
    </location>
</feature>
<gene>
    <name evidence="16" type="ORF">HNQ80_005104</name>
</gene>